<evidence type="ECO:0000313" key="3">
    <source>
        <dbReference type="Proteomes" id="UP001162640"/>
    </source>
</evidence>
<gene>
    <name evidence="2" type="ORF">TL16_g12094</name>
</gene>
<name>A0A9W7BJH2_9STRA</name>
<feature type="compositionally biased region" description="Low complexity" evidence="1">
    <location>
        <begin position="43"/>
        <end position="53"/>
    </location>
</feature>
<sequence>MASEARSRQRGTPSTKSSSDSHVTSSSVPSLRSSFDKDDGSDPADASSPNSFSSSSAMLKMLVVVLSTFCIASYLTSSSSSTMIPSNIAVALPTSAIIDASSPALSIGTVARVNEEMKKMENVDAELTKALEISLNGNKKLRGEVEALKRIRVEGASGGEAVKADLGGNVQLVEQPKIETELPVPTAITPPPPPPTTTTTTSSISFQMIPSPSTSIPKYTGYTFWSSDFHISPIADLKDIFQHFQMEIIDQSLSGHCKIMKPITCEKGLKVRNRWEDDRLSE</sequence>
<feature type="region of interest" description="Disordered" evidence="1">
    <location>
        <begin position="1"/>
        <end position="53"/>
    </location>
</feature>
<evidence type="ECO:0000256" key="1">
    <source>
        <dbReference type="SAM" id="MobiDB-lite"/>
    </source>
</evidence>
<proteinExistence type="predicted"/>
<protein>
    <submittedName>
        <fullName evidence="2">Uncharacterized protein</fullName>
    </submittedName>
</protein>
<reference evidence="3" key="1">
    <citation type="journal article" date="2023" name="Commun. Biol.">
        <title>Genome analysis of Parmales, the sister group of diatoms, reveals the evolutionary specialization of diatoms from phago-mixotrophs to photoautotrophs.</title>
        <authorList>
            <person name="Ban H."/>
            <person name="Sato S."/>
            <person name="Yoshikawa S."/>
            <person name="Yamada K."/>
            <person name="Nakamura Y."/>
            <person name="Ichinomiya M."/>
            <person name="Sato N."/>
            <person name="Blanc-Mathieu R."/>
            <person name="Endo H."/>
            <person name="Kuwata A."/>
            <person name="Ogata H."/>
        </authorList>
    </citation>
    <scope>NUCLEOTIDE SEQUENCE [LARGE SCALE GENOMIC DNA]</scope>
</reference>
<dbReference type="Proteomes" id="UP001162640">
    <property type="component" value="Unassembled WGS sequence"/>
</dbReference>
<organism evidence="2 3">
    <name type="scientific">Triparma laevis f. inornata</name>
    <dbReference type="NCBI Taxonomy" id="1714386"/>
    <lineage>
        <taxon>Eukaryota</taxon>
        <taxon>Sar</taxon>
        <taxon>Stramenopiles</taxon>
        <taxon>Ochrophyta</taxon>
        <taxon>Bolidophyceae</taxon>
        <taxon>Parmales</taxon>
        <taxon>Triparmaceae</taxon>
        <taxon>Triparma</taxon>
    </lineage>
</organism>
<comment type="caution">
    <text evidence="2">The sequence shown here is derived from an EMBL/GenBank/DDBJ whole genome shotgun (WGS) entry which is preliminary data.</text>
</comment>
<dbReference type="AlphaFoldDB" id="A0A9W7BJH2"/>
<evidence type="ECO:0000313" key="2">
    <source>
        <dbReference type="EMBL" id="GMH91566.1"/>
    </source>
</evidence>
<dbReference type="EMBL" id="BLQM01000474">
    <property type="protein sequence ID" value="GMH91566.1"/>
    <property type="molecule type" value="Genomic_DNA"/>
</dbReference>
<feature type="region of interest" description="Disordered" evidence="1">
    <location>
        <begin position="183"/>
        <end position="202"/>
    </location>
</feature>
<accession>A0A9W7BJH2</accession>
<feature type="compositionally biased region" description="Low complexity" evidence="1">
    <location>
        <begin position="14"/>
        <end position="33"/>
    </location>
</feature>